<dbReference type="EMBL" id="QUBG01000001">
    <property type="protein sequence ID" value="TPR46079.1"/>
    <property type="molecule type" value="Genomic_DNA"/>
</dbReference>
<dbReference type="GeneID" id="58107657"/>
<comment type="caution">
    <text evidence="1">The sequence shown here is derived from an EMBL/GenBank/DDBJ whole genome shotgun (WGS) entry which is preliminary data.</text>
</comment>
<sequence>MSESIPENMDEVKLKMARLKIDGYEDISEDDIITKAVSDLFQDYLDEAEEGHYDTGSLDVDIISVVGVTGDKITEFKSKEKDFISDFKKDAMGLCFRLEDEAIKIAKM</sequence>
<evidence type="ECO:0000313" key="1">
    <source>
        <dbReference type="EMBL" id="TPR46079.1"/>
    </source>
</evidence>
<dbReference type="AlphaFoldDB" id="A0A9Q8MUP3"/>
<evidence type="ECO:0000313" key="2">
    <source>
        <dbReference type="Proteomes" id="UP000784700"/>
    </source>
</evidence>
<gene>
    <name evidence="1" type="ORF">DY130_00775</name>
</gene>
<name>A0A9Q8MUP3_9LACO</name>
<protein>
    <submittedName>
        <fullName evidence="1">Uncharacterized protein</fullName>
    </submittedName>
</protein>
<accession>A0A9Q8MUP3</accession>
<dbReference type="RefSeq" id="WP_140923615.1">
    <property type="nucleotide sequence ID" value="NZ_QUBF01000001.1"/>
</dbReference>
<organism evidence="1 2">
    <name type="scientific">Apilactobacillus micheneri</name>
    <dbReference type="NCBI Taxonomy" id="1899430"/>
    <lineage>
        <taxon>Bacteria</taxon>
        <taxon>Bacillati</taxon>
        <taxon>Bacillota</taxon>
        <taxon>Bacilli</taxon>
        <taxon>Lactobacillales</taxon>
        <taxon>Lactobacillaceae</taxon>
        <taxon>Apilactobacillus</taxon>
    </lineage>
</organism>
<proteinExistence type="predicted"/>
<reference evidence="1" key="1">
    <citation type="submission" date="2018-08" db="EMBL/GenBank/DDBJ databases">
        <title>Comparative genomics of wild bee and flower associated Lactobacillus reveals potential adaptation to the bee host.</title>
        <authorList>
            <person name="Vuong H.Q."/>
            <person name="Mcfrederick Q.S."/>
        </authorList>
    </citation>
    <scope>NUCLEOTIDE SEQUENCE</scope>
    <source>
        <strain evidence="1">HV_63</strain>
    </source>
</reference>
<dbReference type="Proteomes" id="UP000784700">
    <property type="component" value="Unassembled WGS sequence"/>
</dbReference>